<dbReference type="EMBL" id="QZAB01000328">
    <property type="protein sequence ID" value="RQD85224.1"/>
    <property type="molecule type" value="Genomic_DNA"/>
</dbReference>
<dbReference type="InterPro" id="IPR001539">
    <property type="entry name" value="Peptidase_U32"/>
</dbReference>
<dbReference type="PROSITE" id="PS01276">
    <property type="entry name" value="PEPTIDASE_U32"/>
    <property type="match status" value="1"/>
</dbReference>
<organism evidence="1 2">
    <name type="scientific">Methanosalsum natronophilum</name>
    <dbReference type="NCBI Taxonomy" id="768733"/>
    <lineage>
        <taxon>Archaea</taxon>
        <taxon>Methanobacteriati</taxon>
        <taxon>Methanobacteriota</taxon>
        <taxon>Stenosarchaea group</taxon>
        <taxon>Methanomicrobia</taxon>
        <taxon>Methanosarcinales</taxon>
        <taxon>Methanosarcinaceae</taxon>
        <taxon>Methanosalsum</taxon>
    </lineage>
</organism>
<evidence type="ECO:0000313" key="2">
    <source>
        <dbReference type="Proteomes" id="UP000284763"/>
    </source>
</evidence>
<reference evidence="1 2" key="1">
    <citation type="submission" date="2018-08" db="EMBL/GenBank/DDBJ databases">
        <title>The metabolism and importance of syntrophic acetate oxidation coupled to methane or sulfide production in haloalkaline environments.</title>
        <authorList>
            <person name="Timmers P.H.A."/>
            <person name="Vavourakis C.D."/>
            <person name="Sorokin D.Y."/>
            <person name="Sinninghe Damste J.S."/>
            <person name="Muyzer G."/>
            <person name="Stams A.J.M."/>
            <person name="Plugge C.M."/>
        </authorList>
    </citation>
    <scope>NUCLEOTIDE SEQUENCE [LARGE SCALE GENOMIC DNA]</scope>
    <source>
        <strain evidence="1">MSAO_Arc3</strain>
    </source>
</reference>
<dbReference type="PANTHER" id="PTHR30217">
    <property type="entry name" value="PEPTIDASE U32 FAMILY"/>
    <property type="match status" value="1"/>
</dbReference>
<protein>
    <submittedName>
        <fullName evidence="1">U32 family peptidase</fullName>
    </submittedName>
</protein>
<dbReference type="AlphaFoldDB" id="A0A424YY77"/>
<proteinExistence type="predicted"/>
<sequence>MNETVELLAPAGNSEAFYAAIENGADAIYIGIQGFSARNYASNFSLQQVKNNIDYAHSRNVKVYVALNTLIKKDEFKVALQIAHELYVQGVDALIVQDLGFLLFLKEKIPTFRLHVSTQLTVHNKLGVEYFEDIGIDRIILARELSLEEVKEIRKCTDIELEVFIHGSICLCYSGQCLMSSMIGGRSGNRGYCAQPCRHR</sequence>
<evidence type="ECO:0000313" key="1">
    <source>
        <dbReference type="EMBL" id="RQD85224.1"/>
    </source>
</evidence>
<accession>A0A424YY77</accession>
<comment type="caution">
    <text evidence="1">The sequence shown here is derived from an EMBL/GenBank/DDBJ whole genome shotgun (WGS) entry which is preliminary data.</text>
</comment>
<feature type="non-terminal residue" evidence="1">
    <location>
        <position position="200"/>
    </location>
</feature>
<dbReference type="InterPro" id="IPR051454">
    <property type="entry name" value="RNA/ubiquinone_mod_enzymes"/>
</dbReference>
<dbReference type="Pfam" id="PF01136">
    <property type="entry name" value="Peptidase_U32"/>
    <property type="match status" value="1"/>
</dbReference>
<dbReference type="PANTHER" id="PTHR30217:SF10">
    <property type="entry name" value="23S RRNA 5-HYDROXYCYTIDINE C2501 SYNTHASE"/>
    <property type="match status" value="1"/>
</dbReference>
<dbReference type="Proteomes" id="UP000284763">
    <property type="component" value="Unassembled WGS sequence"/>
</dbReference>
<name>A0A424YY77_9EURY</name>
<gene>
    <name evidence="1" type="ORF">D5R95_05185</name>
</gene>